<keyword evidence="2" id="KW-1185">Reference proteome</keyword>
<sequence>MDDTETWKSQIINVHFEDDSETETGLKCTETCSKAKNILHSKTSSAEKMEPLKNTTTEDEMDVKLSKKASYIILNLIEGDPNSSKKKFVMQATGLKKDSSGFTCIPLQFKRIKDGEEISFSPIKSPLGSLQCTSPVLQLMLNSKEKNLFLKVTKDLLVNEDELTTNSVFQVMDTKTNNSDNIFKINISLCGLSNITLLNTKSTSKIIVDEIKPSDVVASEPPLKKISDEKCSVNKSFSAIENQQKNAVFNVMLVAYTIYMKFMDVKSYLSSRNDDISNQKSIKATTIDVKQEMPESSNSKSKKCESSASLIAFSSDSNSSRKSKKCESSASLIAFSNDSNSSRNSKKCESFASLIAFSSDSNSSRRSKKRESSASLIVFSSDSISSCKSKKRESSASLIAFSNDSNSISEKDFSIMPSKSLNFKNNVDVLEENINVYTFDLKSSDIITPSESFNLQPFFIYNITEGNKNSTHGKKDIVYAVNEKLQSIDAVDETLKDSVQLNECLKERSNTSRNSPIDECHDSSSFGTFLEFTSNDKMREERNYSKIPFENVMLSNNGNNVLSFQSGNLNKALICFSNESLSVLLRNEELNLKNSVVENEKNQRNFNSIENTASDGKNEEKERLLDEIFAPLQSCDEFVGLNSKDEKLLLEDFTSCKDSEIINLDERKEETSYFTDSLTFYESQKSDPSFNNNHNDYSVINVDDEIESGLNKREINPKSRLLHFMNDSKSIHSNANKPDLIKDAVSRENILEECKYNTRNIFLLEPANKVVVEESQETNLFGADCKFLSESGSTKDGGNTDSNTFICDEFQNNGTEDLVYENPNSIILSNNDLKFEDFSENESLLKSPEVHESETEIFTNEETHYLNENFIFEENYFDLSLQLAKLQLKDFKNDEQVANFLIGRDLLLDFEEDNSNGGKVLPNNTGDVLSDEWAINDICNDSTTFGNEELINDTNGKCGSKVNAQELEINKKLAYDLMQLNEHCLSQTVFENIEDNKNEMYFKDPCSSFSSTLFDNQNNDFKISDGKYLIDIHHDQYNSIDSLQNNEIYEIMECILKQVSENVKENRNEKHFKDSFSFNDQSNDFKISDGKNSIDNLQNKEIYEIMECILKQVSENIKENCNEKHFKDSNSSPTSILFNDQNDDFKLSDGKHLTDAFGHHHNLENNLQNNEICEILENILIQVCKKERHMEKNENQKESISFNGNCLLESLSLGTSQKIQNAYKESGNYFQYNEKKQDFYNTENKVKEILSEINNDEKTNSSECILTKSMTLDQNDETENESDINIRCYSLSSSGFDYDHSENSGILPEIVLCNEKEETEPLNKYSVECPLLSESENVNEKYINNYSCNGTFADFDWYFDEATGVFHEVDSSDMSEKYCLGSHLTKCAPFQTRVEIENISDRFSKTYTCNESFADFEKHQEEISAASGEIVASSEPKNCDSLGHCATKCTIKDIENVKEDCEKNCKCNDSFMEFNHHEIDESKYSRANTSLEVNCSLNSVESVSSDDNENSMDILEIEELEEHFEIHASRKTTSTPCYKALKSVDLEEEDSCGYTKIPNFQDSEHLLNTDDTEFENSTQEEFYRLAFNIPQFKNSAEKQSMSFPNIHFQEEDSLSSEPFELNTSSDAFDSSLKQSDEIEDESVLKRKRHGYIKHHFSSVWKKFNRQHSISRKIEKKRQYKKQQNDS</sequence>
<dbReference type="Proteomes" id="UP001054837">
    <property type="component" value="Unassembled WGS sequence"/>
</dbReference>
<dbReference type="EMBL" id="BPLQ01011853">
    <property type="protein sequence ID" value="GIY60763.1"/>
    <property type="molecule type" value="Genomic_DNA"/>
</dbReference>
<reference evidence="1 2" key="1">
    <citation type="submission" date="2021-06" db="EMBL/GenBank/DDBJ databases">
        <title>Caerostris darwini draft genome.</title>
        <authorList>
            <person name="Kono N."/>
            <person name="Arakawa K."/>
        </authorList>
    </citation>
    <scope>NUCLEOTIDE SEQUENCE [LARGE SCALE GENOMIC DNA]</scope>
</reference>
<comment type="caution">
    <text evidence="1">The sequence shown here is derived from an EMBL/GenBank/DDBJ whole genome shotgun (WGS) entry which is preliminary data.</text>
</comment>
<evidence type="ECO:0000313" key="1">
    <source>
        <dbReference type="EMBL" id="GIY60763.1"/>
    </source>
</evidence>
<organism evidence="1 2">
    <name type="scientific">Caerostris darwini</name>
    <dbReference type="NCBI Taxonomy" id="1538125"/>
    <lineage>
        <taxon>Eukaryota</taxon>
        <taxon>Metazoa</taxon>
        <taxon>Ecdysozoa</taxon>
        <taxon>Arthropoda</taxon>
        <taxon>Chelicerata</taxon>
        <taxon>Arachnida</taxon>
        <taxon>Araneae</taxon>
        <taxon>Araneomorphae</taxon>
        <taxon>Entelegynae</taxon>
        <taxon>Araneoidea</taxon>
        <taxon>Araneidae</taxon>
        <taxon>Caerostris</taxon>
    </lineage>
</organism>
<protein>
    <submittedName>
        <fullName evidence="1">Uncharacterized protein</fullName>
    </submittedName>
</protein>
<name>A0AAV4USM9_9ARAC</name>
<gene>
    <name evidence="1" type="primary">AVEN_99077_1</name>
    <name evidence="1" type="ORF">CDAR_473411</name>
</gene>
<accession>A0AAV4USM9</accession>
<proteinExistence type="predicted"/>
<evidence type="ECO:0000313" key="2">
    <source>
        <dbReference type="Proteomes" id="UP001054837"/>
    </source>
</evidence>